<dbReference type="EMBL" id="BOOY01000046">
    <property type="protein sequence ID" value="GIJ06757.1"/>
    <property type="molecule type" value="Genomic_DNA"/>
</dbReference>
<gene>
    <name evidence="3" type="ORF">Sya03_61090</name>
</gene>
<evidence type="ECO:0000256" key="1">
    <source>
        <dbReference type="ARBA" id="ARBA00008791"/>
    </source>
</evidence>
<dbReference type="Proteomes" id="UP000652013">
    <property type="component" value="Unassembled WGS sequence"/>
</dbReference>
<name>A0A8J3YFE7_9ACTN</name>
<sequence>MVGVDGVRGRLATIDLGAAEARRRGAELVVAHVWPGRYAGPFRGGSGPLPTEQDGAHLLELAAQRARRTGPDVRIRTALLPGAPADQLARLSAQAQLLVVGHRDDVLTRHGWGSTAAYLAHHSACPLLVDRGHEHADGPVVVAVSAREPASPTVACAFEEADLRGAAMIAVHVWAAPPGGTGSALPPRPTGYAAARDEAERMLAEALAGWSAQYPDVTVQRLTLHDLDVAYTIDRASQRGSLLVAGAGRTRRMAELLYGSLGRALLRTSSCPVLLVPPGRPAALAG</sequence>
<evidence type="ECO:0000313" key="4">
    <source>
        <dbReference type="Proteomes" id="UP000652013"/>
    </source>
</evidence>
<dbReference type="Gene3D" id="3.40.50.620">
    <property type="entry name" value="HUPs"/>
    <property type="match status" value="2"/>
</dbReference>
<feature type="domain" description="UspA" evidence="2">
    <location>
        <begin position="1"/>
        <end position="129"/>
    </location>
</feature>
<dbReference type="InterPro" id="IPR006016">
    <property type="entry name" value="UspA"/>
</dbReference>
<dbReference type="Pfam" id="PF00582">
    <property type="entry name" value="Usp"/>
    <property type="match status" value="2"/>
</dbReference>
<proteinExistence type="inferred from homology"/>
<dbReference type="PANTHER" id="PTHR46268:SF6">
    <property type="entry name" value="UNIVERSAL STRESS PROTEIN UP12"/>
    <property type="match status" value="1"/>
</dbReference>
<comment type="similarity">
    <text evidence="1">Belongs to the universal stress protein A family.</text>
</comment>
<protein>
    <recommendedName>
        <fullName evidence="2">UspA domain-containing protein</fullName>
    </recommendedName>
</protein>
<dbReference type="AlphaFoldDB" id="A0A8J3YFE7"/>
<accession>A0A8J3YFE7</accession>
<reference evidence="3" key="1">
    <citation type="submission" date="2021-01" db="EMBL/GenBank/DDBJ databases">
        <title>Whole genome shotgun sequence of Spirilliplanes yamanashiensis NBRC 15828.</title>
        <authorList>
            <person name="Komaki H."/>
            <person name="Tamura T."/>
        </authorList>
    </citation>
    <scope>NUCLEOTIDE SEQUENCE</scope>
    <source>
        <strain evidence="3">NBRC 15828</strain>
    </source>
</reference>
<feature type="domain" description="UspA" evidence="2">
    <location>
        <begin position="139"/>
        <end position="277"/>
    </location>
</feature>
<dbReference type="PANTHER" id="PTHR46268">
    <property type="entry name" value="STRESS RESPONSE PROTEIN NHAX"/>
    <property type="match status" value="1"/>
</dbReference>
<keyword evidence="4" id="KW-1185">Reference proteome</keyword>
<evidence type="ECO:0000259" key="2">
    <source>
        <dbReference type="Pfam" id="PF00582"/>
    </source>
</evidence>
<comment type="caution">
    <text evidence="3">The sequence shown here is derived from an EMBL/GenBank/DDBJ whole genome shotgun (WGS) entry which is preliminary data.</text>
</comment>
<organism evidence="3 4">
    <name type="scientific">Spirilliplanes yamanashiensis</name>
    <dbReference type="NCBI Taxonomy" id="42233"/>
    <lineage>
        <taxon>Bacteria</taxon>
        <taxon>Bacillati</taxon>
        <taxon>Actinomycetota</taxon>
        <taxon>Actinomycetes</taxon>
        <taxon>Micromonosporales</taxon>
        <taxon>Micromonosporaceae</taxon>
        <taxon>Spirilliplanes</taxon>
    </lineage>
</organism>
<dbReference type="SUPFAM" id="SSF52402">
    <property type="entry name" value="Adenine nucleotide alpha hydrolases-like"/>
    <property type="match status" value="2"/>
</dbReference>
<dbReference type="CDD" id="cd00293">
    <property type="entry name" value="USP-like"/>
    <property type="match status" value="1"/>
</dbReference>
<evidence type="ECO:0000313" key="3">
    <source>
        <dbReference type="EMBL" id="GIJ06757.1"/>
    </source>
</evidence>
<dbReference type="InterPro" id="IPR014729">
    <property type="entry name" value="Rossmann-like_a/b/a_fold"/>
</dbReference>